<proteinExistence type="predicted"/>
<dbReference type="AlphaFoldDB" id="A0A4R3N6W9"/>
<reference evidence="2 3" key="1">
    <citation type="submission" date="2019-03" db="EMBL/GenBank/DDBJ databases">
        <title>Genomic Encyclopedia of Type Strains, Phase IV (KMG-IV): sequencing the most valuable type-strain genomes for metagenomic binning, comparative biology and taxonomic classification.</title>
        <authorList>
            <person name="Goeker M."/>
        </authorList>
    </citation>
    <scope>NUCLEOTIDE SEQUENCE [LARGE SCALE GENOMIC DNA]</scope>
    <source>
        <strain evidence="2 3">DSM 13587</strain>
    </source>
</reference>
<accession>A0A4R3N6W9</accession>
<comment type="caution">
    <text evidence="2">The sequence shown here is derived from an EMBL/GenBank/DDBJ whole genome shotgun (WGS) entry which is preliminary data.</text>
</comment>
<dbReference type="OrthoDB" id="5568005at2"/>
<evidence type="ECO:0000313" key="3">
    <source>
        <dbReference type="Proteomes" id="UP000295717"/>
    </source>
</evidence>
<feature type="chain" id="PRO_5021033425" description="Carboxypeptidase family protein" evidence="1">
    <location>
        <begin position="26"/>
        <end position="258"/>
    </location>
</feature>
<gene>
    <name evidence="2" type="ORF">EDC35_102184</name>
</gene>
<protein>
    <recommendedName>
        <fullName evidence="4">Carboxypeptidase family protein</fullName>
    </recommendedName>
</protein>
<evidence type="ECO:0000256" key="1">
    <source>
        <dbReference type="SAM" id="SignalP"/>
    </source>
</evidence>
<feature type="signal peptide" evidence="1">
    <location>
        <begin position="1"/>
        <end position="25"/>
    </location>
</feature>
<organism evidence="2 3">
    <name type="scientific">Thiobaca trueperi</name>
    <dbReference type="NCBI Taxonomy" id="127458"/>
    <lineage>
        <taxon>Bacteria</taxon>
        <taxon>Pseudomonadati</taxon>
        <taxon>Pseudomonadota</taxon>
        <taxon>Gammaproteobacteria</taxon>
        <taxon>Chromatiales</taxon>
        <taxon>Chromatiaceae</taxon>
        <taxon>Thiobaca</taxon>
    </lineage>
</organism>
<keyword evidence="1" id="KW-0732">Signal</keyword>
<evidence type="ECO:0000313" key="2">
    <source>
        <dbReference type="EMBL" id="TCT22853.1"/>
    </source>
</evidence>
<keyword evidence="3" id="KW-1185">Reference proteome</keyword>
<dbReference type="RefSeq" id="WP_132975984.1">
    <property type="nucleotide sequence ID" value="NZ_SMAO01000002.1"/>
</dbReference>
<evidence type="ECO:0008006" key="4">
    <source>
        <dbReference type="Google" id="ProtNLM"/>
    </source>
</evidence>
<dbReference type="EMBL" id="SMAO01000002">
    <property type="protein sequence ID" value="TCT22853.1"/>
    <property type="molecule type" value="Genomic_DNA"/>
</dbReference>
<dbReference type="Proteomes" id="UP000295717">
    <property type="component" value="Unassembled WGS sequence"/>
</dbReference>
<sequence>MTQRIKISLLAPLCAISISGAPALAQMTPAPVVEPARAEWAIAPQSAPQEAPAPASTGMVLESETVLSAETVLPGGIVLPAGTVLPAGSMLPAGTVLPIQTPTAMPAPIQTPAPAMQTPPALPAETVAAPAPPSIPNQPVIPQPTPSAPEATGGIPYVSGGIGFSEREELAQVKSQYNLRLLFAVKGSGSYLSDVKVRIDDATGPTLLTAVSKGPLFYVALPPGLYNLILDNAGQVQTMQVAIPDSGAIERSFYWVSD</sequence>
<name>A0A4R3N6W9_9GAMM</name>